<protein>
    <submittedName>
        <fullName evidence="2">Uncharacterized protein</fullName>
    </submittedName>
</protein>
<evidence type="ECO:0000313" key="3">
    <source>
        <dbReference type="Proteomes" id="UP001560573"/>
    </source>
</evidence>
<keyword evidence="1" id="KW-0472">Membrane</keyword>
<name>A0ABV3ZNW4_9BACT</name>
<accession>A0ABV3ZNW4</accession>
<proteinExistence type="predicted"/>
<keyword evidence="1" id="KW-0812">Transmembrane</keyword>
<feature type="transmembrane region" description="Helical" evidence="1">
    <location>
        <begin position="33"/>
        <end position="50"/>
    </location>
</feature>
<keyword evidence="1" id="KW-1133">Transmembrane helix</keyword>
<sequence>MNKLPGYSLTGVGLLALFFITNYEGKAIPIKELWFVLSIFTIIVGAYILAKCKLLQLYNQRDAGNTSRSAEIDYLKRTGSKVRVTLDNAEVMTRSYQQEIIMESLPSRIEMLDALYDGNRNYKTEEIQQTYIVYYKQYYGKTYKFVSQASTQNADVLKGYIDCQKGIDLYIDLQNPKSYYFDLPF</sequence>
<evidence type="ECO:0000313" key="2">
    <source>
        <dbReference type="EMBL" id="MEX6690826.1"/>
    </source>
</evidence>
<organism evidence="2 3">
    <name type="scientific">Danxiaibacter flavus</name>
    <dbReference type="NCBI Taxonomy" id="3049108"/>
    <lineage>
        <taxon>Bacteria</taxon>
        <taxon>Pseudomonadati</taxon>
        <taxon>Bacteroidota</taxon>
        <taxon>Chitinophagia</taxon>
        <taxon>Chitinophagales</taxon>
        <taxon>Chitinophagaceae</taxon>
        <taxon>Danxiaibacter</taxon>
    </lineage>
</organism>
<gene>
    <name evidence="2" type="ORF">QTN47_25180</name>
</gene>
<dbReference type="EMBL" id="JAULBC010000011">
    <property type="protein sequence ID" value="MEX6690826.1"/>
    <property type="molecule type" value="Genomic_DNA"/>
</dbReference>
<reference evidence="2 3" key="1">
    <citation type="submission" date="2023-07" db="EMBL/GenBank/DDBJ databases">
        <authorList>
            <person name="Lian W.-H."/>
        </authorList>
    </citation>
    <scope>NUCLEOTIDE SEQUENCE [LARGE SCALE GENOMIC DNA]</scope>
    <source>
        <strain evidence="2 3">SYSU DXS3180</strain>
    </source>
</reference>
<evidence type="ECO:0000256" key="1">
    <source>
        <dbReference type="SAM" id="Phobius"/>
    </source>
</evidence>
<feature type="transmembrane region" description="Helical" evidence="1">
    <location>
        <begin position="6"/>
        <end position="21"/>
    </location>
</feature>
<keyword evidence="3" id="KW-1185">Reference proteome</keyword>
<dbReference type="Proteomes" id="UP001560573">
    <property type="component" value="Unassembled WGS sequence"/>
</dbReference>
<dbReference type="RefSeq" id="WP_369332242.1">
    <property type="nucleotide sequence ID" value="NZ_JAULBC010000011.1"/>
</dbReference>
<comment type="caution">
    <text evidence="2">The sequence shown here is derived from an EMBL/GenBank/DDBJ whole genome shotgun (WGS) entry which is preliminary data.</text>
</comment>